<keyword evidence="2" id="KW-1185">Reference proteome</keyword>
<evidence type="ECO:0000313" key="1">
    <source>
        <dbReference type="EMBL" id="MDS9469139.1"/>
    </source>
</evidence>
<protein>
    <submittedName>
        <fullName evidence="1">Uncharacterized protein</fullName>
    </submittedName>
</protein>
<dbReference type="Proteomes" id="UP001269144">
    <property type="component" value="Unassembled WGS sequence"/>
</dbReference>
<evidence type="ECO:0000313" key="2">
    <source>
        <dbReference type="Proteomes" id="UP001269144"/>
    </source>
</evidence>
<dbReference type="RefSeq" id="WP_311161669.1">
    <property type="nucleotide sequence ID" value="NZ_JAVQLW010000002.1"/>
</dbReference>
<accession>A0ABU2HVR1</accession>
<reference evidence="2" key="1">
    <citation type="submission" date="2023-07" db="EMBL/GenBank/DDBJ databases">
        <title>Paracoccus sp. MBLB3053 whole genome sequence.</title>
        <authorList>
            <person name="Hwang C.Y."/>
            <person name="Cho E.-S."/>
            <person name="Seo M.-J."/>
        </authorList>
    </citation>
    <scope>NUCLEOTIDE SEQUENCE [LARGE SCALE GENOMIC DNA]</scope>
    <source>
        <strain evidence="2">MBLB3053</strain>
    </source>
</reference>
<name>A0ABU2HVR1_9RHOB</name>
<comment type="caution">
    <text evidence="1">The sequence shown here is derived from an EMBL/GenBank/DDBJ whole genome shotgun (WGS) entry which is preliminary data.</text>
</comment>
<organism evidence="1 2">
    <name type="scientific">Paracoccus aurantius</name>
    <dbReference type="NCBI Taxonomy" id="3073814"/>
    <lineage>
        <taxon>Bacteria</taxon>
        <taxon>Pseudomonadati</taxon>
        <taxon>Pseudomonadota</taxon>
        <taxon>Alphaproteobacteria</taxon>
        <taxon>Rhodobacterales</taxon>
        <taxon>Paracoccaceae</taxon>
        <taxon>Paracoccus</taxon>
    </lineage>
</organism>
<dbReference type="EMBL" id="JAVQLW010000002">
    <property type="protein sequence ID" value="MDS9469139.1"/>
    <property type="molecule type" value="Genomic_DNA"/>
</dbReference>
<sequence length="185" mass="20207">MSKYSLTRGMHKIRAAGAELMAKFPRATDGLSRVGFGNRIWANRVAAKSLGQDKNEFSPNFTLRQLQRVLIMTQRPNELGAGLKQDGPVKLLTIGKRKDGTRMTTEERVLAGQQLLLSVPAAGEDLHVDQTVRPVSFSVVSVEDDELVCRLVDAGGNSTDLCLNAVIARALAQFINLTESRDLTS</sequence>
<proteinExistence type="predicted"/>
<gene>
    <name evidence="1" type="ORF">RGQ15_16360</name>
</gene>